<dbReference type="RefSeq" id="WP_085068170.1">
    <property type="nucleotide sequence ID" value="NZ_CP019706.1"/>
</dbReference>
<dbReference type="InterPro" id="IPR006304">
    <property type="entry name" value="T3SS_SpaR/YscT"/>
</dbReference>
<feature type="transmembrane region" description="Helical" evidence="7">
    <location>
        <begin position="135"/>
        <end position="154"/>
    </location>
</feature>
<evidence type="ECO:0000256" key="6">
    <source>
        <dbReference type="ARBA" id="ARBA00023136"/>
    </source>
</evidence>
<keyword evidence="3 7" id="KW-1003">Cell membrane</keyword>
<keyword evidence="9" id="KW-1185">Reference proteome</keyword>
<feature type="transmembrane region" description="Helical" evidence="7">
    <location>
        <begin position="12"/>
        <end position="34"/>
    </location>
</feature>
<sequence>MLWSDALDQLFNALLALLLGMARIFPCLLLTPVFSFSVIKGTLRTAIVVALALFITPVLYGDMLSASLSLMGLAAIAIKELILGALIGLILGLPFWMYESVGALFDNQRGALMGGQINPQLGPDATPLGYLMKQVMILLLIVGPGLGAITQLLWDSYRIWPPLAWLPPLSEQGWQVWLDLLKETFVTMVLYAGPLVGLLLLLDFAVGIISIYSPQIQATVLAIPLKCLLGLLFFVLYLPLLNHLAGERLFELRDLSAIFPHLFAAKGAGDE</sequence>
<dbReference type="PRINTS" id="PR00953">
    <property type="entry name" value="TYPE3IMRPROT"/>
</dbReference>
<dbReference type="KEGG" id="palh:B1H58_04435"/>
<dbReference type="PANTHER" id="PTHR30065">
    <property type="entry name" value="FLAGELLAR BIOSYNTHETIC PROTEIN FLIR"/>
    <property type="match status" value="1"/>
</dbReference>
<dbReference type="GO" id="GO:0005886">
    <property type="term" value="C:plasma membrane"/>
    <property type="evidence" value="ECO:0007669"/>
    <property type="project" value="UniProtKB-SubCell"/>
</dbReference>
<reference evidence="8 9" key="1">
    <citation type="submission" date="2017-02" db="EMBL/GenBank/DDBJ databases">
        <title>Complete genome sequence of the drought resistance-promoting endophyte Pantoea alhagi LTYR-11Z.</title>
        <authorList>
            <person name="Zhang L."/>
        </authorList>
    </citation>
    <scope>NUCLEOTIDE SEQUENCE [LARGE SCALE GENOMIC DNA]</scope>
    <source>
        <strain evidence="8 9">LTYR-11Z</strain>
    </source>
</reference>
<evidence type="ECO:0000313" key="8">
    <source>
        <dbReference type="EMBL" id="ARJ41329.1"/>
    </source>
</evidence>
<dbReference type="AlphaFoldDB" id="A0A1W6B2M9"/>
<evidence type="ECO:0000256" key="5">
    <source>
        <dbReference type="ARBA" id="ARBA00022989"/>
    </source>
</evidence>
<evidence type="ECO:0000313" key="9">
    <source>
        <dbReference type="Proteomes" id="UP000192900"/>
    </source>
</evidence>
<dbReference type="EMBL" id="CP019706">
    <property type="protein sequence ID" value="ARJ41329.1"/>
    <property type="molecule type" value="Genomic_DNA"/>
</dbReference>
<dbReference type="NCBIfam" id="TIGR01401">
    <property type="entry name" value="fliR_like_III"/>
    <property type="match status" value="1"/>
</dbReference>
<feature type="transmembrane region" description="Helical" evidence="7">
    <location>
        <begin position="72"/>
        <end position="98"/>
    </location>
</feature>
<comment type="similarity">
    <text evidence="2 7">Belongs to the FliR/MopE/SpaR family.</text>
</comment>
<evidence type="ECO:0000256" key="4">
    <source>
        <dbReference type="ARBA" id="ARBA00022692"/>
    </source>
</evidence>
<evidence type="ECO:0000256" key="3">
    <source>
        <dbReference type="ARBA" id="ARBA00022475"/>
    </source>
</evidence>
<dbReference type="OrthoDB" id="9807748at2"/>
<dbReference type="Proteomes" id="UP000192900">
    <property type="component" value="Chromosome"/>
</dbReference>
<proteinExistence type="inferred from homology"/>
<keyword evidence="6 7" id="KW-0472">Membrane</keyword>
<comment type="subcellular location">
    <subcellularLocation>
        <location evidence="1 7">Cell membrane</location>
        <topology evidence="1 7">Multi-pass membrane protein</topology>
    </subcellularLocation>
</comment>
<accession>A0A1W6B2M9</accession>
<feature type="transmembrane region" description="Helical" evidence="7">
    <location>
        <begin position="219"/>
        <end position="240"/>
    </location>
</feature>
<name>A0A1W6B2M9_9GAMM</name>
<feature type="transmembrane region" description="Helical" evidence="7">
    <location>
        <begin position="41"/>
        <end position="60"/>
    </location>
</feature>
<gene>
    <name evidence="8" type="ORF">B1H58_04435</name>
</gene>
<organism evidence="8 9">
    <name type="scientific">Pantoea alhagi</name>
    <dbReference type="NCBI Taxonomy" id="1891675"/>
    <lineage>
        <taxon>Bacteria</taxon>
        <taxon>Pseudomonadati</taxon>
        <taxon>Pseudomonadota</taxon>
        <taxon>Gammaproteobacteria</taxon>
        <taxon>Enterobacterales</taxon>
        <taxon>Erwiniaceae</taxon>
        <taxon>Pantoea</taxon>
    </lineage>
</organism>
<evidence type="ECO:0000256" key="1">
    <source>
        <dbReference type="ARBA" id="ARBA00004651"/>
    </source>
</evidence>
<feature type="transmembrane region" description="Helical" evidence="7">
    <location>
        <begin position="188"/>
        <end position="212"/>
    </location>
</feature>
<evidence type="ECO:0000256" key="2">
    <source>
        <dbReference type="ARBA" id="ARBA00009772"/>
    </source>
</evidence>
<dbReference type="STRING" id="1891675.B1H58_04435"/>
<protein>
    <submittedName>
        <fullName evidence="8">EscT/YscT/HrcT family type III secretion system export apparatus protein</fullName>
    </submittedName>
</protein>
<dbReference type="InterPro" id="IPR002010">
    <property type="entry name" value="T3SS_IM_R"/>
</dbReference>
<keyword evidence="5 7" id="KW-1133">Transmembrane helix</keyword>
<evidence type="ECO:0000256" key="7">
    <source>
        <dbReference type="RuleBase" id="RU362072"/>
    </source>
</evidence>
<keyword evidence="4 7" id="KW-0812">Transmembrane</keyword>
<dbReference type="Pfam" id="PF01311">
    <property type="entry name" value="Bac_export_1"/>
    <property type="match status" value="1"/>
</dbReference>
<dbReference type="PANTHER" id="PTHR30065:SF1">
    <property type="entry name" value="SURFACE PRESENTATION OF ANTIGENS PROTEIN SPAR"/>
    <property type="match status" value="1"/>
</dbReference>
<dbReference type="GO" id="GO:0006605">
    <property type="term" value="P:protein targeting"/>
    <property type="evidence" value="ECO:0007669"/>
    <property type="project" value="UniProtKB-UniRule"/>
</dbReference>